<feature type="transmembrane region" description="Helical" evidence="2">
    <location>
        <begin position="53"/>
        <end position="70"/>
    </location>
</feature>
<keyword evidence="2" id="KW-0472">Membrane</keyword>
<dbReference type="PANTHER" id="PTHR40861:SF1">
    <property type="entry name" value="PHOSPHATIDATE PHOSPHATASE APP1 CATALYTIC DOMAIN-CONTAINING PROTEIN"/>
    <property type="match status" value="1"/>
</dbReference>
<feature type="region of interest" description="Disordered" evidence="1">
    <location>
        <begin position="967"/>
        <end position="988"/>
    </location>
</feature>
<evidence type="ECO:0000256" key="1">
    <source>
        <dbReference type="SAM" id="MobiDB-lite"/>
    </source>
</evidence>
<dbReference type="InterPro" id="IPR019236">
    <property type="entry name" value="APP1_cat"/>
</dbReference>
<dbReference type="GO" id="GO:0008195">
    <property type="term" value="F:phosphatidate phosphatase activity"/>
    <property type="evidence" value="ECO:0007669"/>
    <property type="project" value="InterPro"/>
</dbReference>
<name>A0A6G0W6X7_9STRA</name>
<dbReference type="VEuPathDB" id="FungiDB:AeMF1_003645"/>
<keyword evidence="3" id="KW-0732">Signal</keyword>
<evidence type="ECO:0000313" key="6">
    <source>
        <dbReference type="Proteomes" id="UP000481153"/>
    </source>
</evidence>
<feature type="compositionally biased region" description="Low complexity" evidence="1">
    <location>
        <begin position="975"/>
        <end position="984"/>
    </location>
</feature>
<keyword evidence="2" id="KW-0812">Transmembrane</keyword>
<feature type="transmembrane region" description="Helical" evidence="2">
    <location>
        <begin position="82"/>
        <end position="99"/>
    </location>
</feature>
<reference evidence="5 6" key="1">
    <citation type="submission" date="2019-07" db="EMBL/GenBank/DDBJ databases">
        <title>Genomics analysis of Aphanomyces spp. identifies a new class of oomycete effector associated with host adaptation.</title>
        <authorList>
            <person name="Gaulin E."/>
        </authorList>
    </citation>
    <scope>NUCLEOTIDE SEQUENCE [LARGE SCALE GENOMIC DNA]</scope>
    <source>
        <strain evidence="5 6">ATCC 201684</strain>
    </source>
</reference>
<dbReference type="EMBL" id="VJMJ01000320">
    <property type="protein sequence ID" value="KAF0722851.1"/>
    <property type="molecule type" value="Genomic_DNA"/>
</dbReference>
<dbReference type="Pfam" id="PF09949">
    <property type="entry name" value="APP1_cat"/>
    <property type="match status" value="1"/>
</dbReference>
<proteinExistence type="predicted"/>
<feature type="signal peptide" evidence="3">
    <location>
        <begin position="1"/>
        <end position="24"/>
    </location>
</feature>
<dbReference type="PANTHER" id="PTHR40861">
    <property type="entry name" value="DUF2183 DOMAIN-CONTAINING PROTEIN"/>
    <property type="match status" value="1"/>
</dbReference>
<evidence type="ECO:0000259" key="4">
    <source>
        <dbReference type="Pfam" id="PF09949"/>
    </source>
</evidence>
<keyword evidence="2" id="KW-1133">Transmembrane helix</keyword>
<evidence type="ECO:0000313" key="5">
    <source>
        <dbReference type="EMBL" id="KAF0722851.1"/>
    </source>
</evidence>
<feature type="domain" description="Phosphatidate phosphatase APP1 catalytic" evidence="4">
    <location>
        <begin position="318"/>
        <end position="478"/>
    </location>
</feature>
<sequence>MMLLMAMFVAFLFLAFFALAPVLCASCVGILYVIGLYLSTESNAWHHAQEFENRFWTVMAFLFSTALFYIKDSPFAIGRYSTTLGCILVVAFTLGVQFLDRHVHRVQLANQGRISRPPIPTNVNMAQMKTNIISNCLEVIDRIYLPSTINLIINVEQVKEQEQKVLDILVKAEKDELNYILGHIKLALLFYKIKDANRTLICQLLCETRLTDLTINSRAIVLDALMLMRISAHEKCERWVKHIITRTFGDELSILKSTTDSKGTFNSMHKLVYHDIRDQTIRNAVLNHIKKEANIQRAHMQLSTKHTAGKRRQQAWRKVLSDVDDTLESSGGRWPAGMDRRYPRHAVYPGVMSFYRELDLGPNGPAKWDEGRLGNLTFLSARPHVYKDVSEKKSYAKFEKYNQIRGMHCLPSMLAGSVSSGTAFVVKGDLEPMAVKKFENFCEYYSIYPEYKHIFIGDNGQGDVRAAEMIAEKYGPTVLEAGYFHLVQPLEATHGYKDRETYRRLNIIFFDTYVGAAIQAYRLNQISKVGLQQVTEEASATFLAMAWDQQDLREAARVMLNADIALANEILKEKSVPLLGKPQRFQVGTCMETPFGKGMLVAYNAVTGIYSVDLVEWWTRSKNVTKVYLPEESLSTAKRAINDFSLAVTKSASLNPASYVRTSMVSTMDPLLLSQGVLPLRTTVTTPFGHGIVLSYRSSETYVIQLTTKTRGVAYCQRNQVHELKVTAEQTSSAVSSPALSSSSSGRSGFVRQSIGYIAKRLTGGFMTPLSPSQMILSPPPLTIGGLTKDARVQTPFGVALVVSYQAPIYTVQLVDPALRQALVYVQESCVVPSTSPETPKAKPLSPHTMVFTMFGYGRVRSFRVKDSIYEIAFAQGVVGYMHASSVKESLRPSSPRLWKAGTRVRSPFGAGVVVVETNKKGVVSIQLHALPHAKVYVQASALTEDLEIKSSLSLLSRLRSSMWFEGKDDPQPSVPTTAAAASPNPKLGRPVQTLWGPGILTSIRATDNVHVVTFKNGMQAFLDAKHVGHVVQAAMGDIVQTPFGKGGVMGYRRNVFVVQFSYGIGYIQGHAIERLSEKAAPSTCALM</sequence>
<protein>
    <recommendedName>
        <fullName evidence="4">Phosphatidate phosphatase APP1 catalytic domain-containing protein</fullName>
    </recommendedName>
</protein>
<feature type="chain" id="PRO_5026199576" description="Phosphatidate phosphatase APP1 catalytic domain-containing protein" evidence="3">
    <location>
        <begin position="25"/>
        <end position="1088"/>
    </location>
</feature>
<comment type="caution">
    <text evidence="5">The sequence shown here is derived from an EMBL/GenBank/DDBJ whole genome shotgun (WGS) entry which is preliminary data.</text>
</comment>
<evidence type="ECO:0000256" key="3">
    <source>
        <dbReference type="SAM" id="SignalP"/>
    </source>
</evidence>
<organism evidence="5 6">
    <name type="scientific">Aphanomyces euteiches</name>
    <dbReference type="NCBI Taxonomy" id="100861"/>
    <lineage>
        <taxon>Eukaryota</taxon>
        <taxon>Sar</taxon>
        <taxon>Stramenopiles</taxon>
        <taxon>Oomycota</taxon>
        <taxon>Saprolegniomycetes</taxon>
        <taxon>Saprolegniales</taxon>
        <taxon>Verrucalvaceae</taxon>
        <taxon>Aphanomyces</taxon>
    </lineage>
</organism>
<keyword evidence="6" id="KW-1185">Reference proteome</keyword>
<accession>A0A6G0W6X7</accession>
<dbReference type="Proteomes" id="UP000481153">
    <property type="component" value="Unassembled WGS sequence"/>
</dbReference>
<gene>
    <name evidence="5" type="ORF">Ae201684_018082</name>
</gene>
<dbReference type="AlphaFoldDB" id="A0A6G0W6X7"/>
<evidence type="ECO:0000256" key="2">
    <source>
        <dbReference type="SAM" id="Phobius"/>
    </source>
</evidence>